<dbReference type="Gene3D" id="2.170.270.10">
    <property type="entry name" value="SET domain"/>
    <property type="match status" value="1"/>
</dbReference>
<name>A0AAF1BQH4_9TREE</name>
<dbReference type="SUPFAM" id="SSF53927">
    <property type="entry name" value="Cytidine deaminase-like"/>
    <property type="match status" value="1"/>
</dbReference>
<feature type="compositionally biased region" description="Polar residues" evidence="3">
    <location>
        <begin position="237"/>
        <end position="259"/>
    </location>
</feature>
<dbReference type="GeneID" id="87811497"/>
<feature type="region of interest" description="Disordered" evidence="3">
    <location>
        <begin position="173"/>
        <end position="301"/>
    </location>
</feature>
<dbReference type="SUPFAM" id="SSF82199">
    <property type="entry name" value="SET domain"/>
    <property type="match status" value="1"/>
</dbReference>
<dbReference type="InterPro" id="IPR016193">
    <property type="entry name" value="Cytidine_deaminase-like"/>
</dbReference>
<evidence type="ECO:0000256" key="3">
    <source>
        <dbReference type="SAM" id="MobiDB-lite"/>
    </source>
</evidence>
<evidence type="ECO:0000259" key="4">
    <source>
        <dbReference type="SMART" id="SM00317"/>
    </source>
</evidence>
<dbReference type="GO" id="GO:0005634">
    <property type="term" value="C:nucleus"/>
    <property type="evidence" value="ECO:0007669"/>
    <property type="project" value="TreeGrafter"/>
</dbReference>
<dbReference type="CDD" id="cd01285">
    <property type="entry name" value="nucleoside_deaminase"/>
    <property type="match status" value="1"/>
</dbReference>
<dbReference type="Pfam" id="PF00856">
    <property type="entry name" value="SET"/>
    <property type="match status" value="1"/>
</dbReference>
<dbReference type="PANTHER" id="PTHR11079:SF156">
    <property type="entry name" value="INACTIVE TRNA-SPECIFIC ADENOSINE DEAMINASE-LIKE PROTEIN 3-RELATED"/>
    <property type="match status" value="1"/>
</dbReference>
<dbReference type="AlphaFoldDB" id="A0AAF1BQH4"/>
<sequence>MSRGVEAEAGNGAGPSASPLPASETINPLALHVRQLPGRGRGVFASAAIPAGSVLEEAPVLLLTKEQWDQGRMDDTVLGEYGFCWSNGGMALGLGMASLFNHSSTPNVNFVRNTAANTITFTTSRSVQPGDELCICYSADETKLWFVPSQGRKPALSDDEGDGLQRLAALDVEDSDDEARAERAAAEAKAAARETRRTLGGATHSAKQRRRERFKNKMATSSTTTTPDAAGAGGASHNNTPGAANGTTILAPQPLQATGSALPGVTGSAGESSSSSSSSSAFKAKSISWAERQRRDEVRADLPPPLHSVAAKSRHEHVGEVHLTADLEFDVAPPNQLSTPLAQDQWDLIYRARGPIEIEEEAEMDNSATIPVWVVDVPDSKLTRHVLAFTKDGLPVDERMRHLKRVRRVTDETGEHCYVALAMESSITPAALVAALEAFSPLLTGLEPSLFNVPRAAARTSEQLKIRNKIWPVLFSPAAPRPLDARGTTLGKYAWIRAGIHRVLADARASAAAGDLPVAVYCASPPESIWPQQDGFIPPTPGLRAAAHDTRVSEAHPLRHAVLNCIAEIARLRTVSPFSEMNPTRNGADYLLTSLSLFVTHEPCVMCSMALLHSRVREVYFLFPRKRAGGFEGSYGVHSRRDLNHRFDAWQYCGDLVDVGELAQYDVPDSYEI</sequence>
<feature type="compositionally biased region" description="Basic and acidic residues" evidence="3">
    <location>
        <begin position="178"/>
        <end position="197"/>
    </location>
</feature>
<dbReference type="EMBL" id="CP086719">
    <property type="protein sequence ID" value="WOO84824.1"/>
    <property type="molecule type" value="Genomic_DNA"/>
</dbReference>
<keyword evidence="6" id="KW-1185">Reference proteome</keyword>
<feature type="compositionally biased region" description="Basic and acidic residues" evidence="3">
    <location>
        <begin position="291"/>
        <end position="300"/>
    </location>
</feature>
<dbReference type="GO" id="GO:0052717">
    <property type="term" value="F:tRNA-specific adenosine-34 deaminase activity"/>
    <property type="evidence" value="ECO:0007669"/>
    <property type="project" value="TreeGrafter"/>
</dbReference>
<gene>
    <name evidence="5" type="primary">tad3</name>
    <name evidence="5" type="ORF">LOC62_06G008331</name>
</gene>
<dbReference type="Pfam" id="PF00383">
    <property type="entry name" value="dCMP_cyt_deam_1"/>
    <property type="match status" value="1"/>
</dbReference>
<dbReference type="FunFam" id="2.170.270.10:FF:000050">
    <property type="entry name" value="Chromosome 1, whole genome shotgun sequence"/>
    <property type="match status" value="1"/>
</dbReference>
<evidence type="ECO:0000313" key="5">
    <source>
        <dbReference type="EMBL" id="WOO84824.1"/>
    </source>
</evidence>
<protein>
    <submittedName>
        <fullName evidence="5">tRNA-specific adenosine deaminase subunit tad3</fullName>
    </submittedName>
</protein>
<accession>A0AAF1BQH4</accession>
<organism evidence="5 6">
    <name type="scientific">Vanrija pseudolonga</name>
    <dbReference type="NCBI Taxonomy" id="143232"/>
    <lineage>
        <taxon>Eukaryota</taxon>
        <taxon>Fungi</taxon>
        <taxon>Dikarya</taxon>
        <taxon>Basidiomycota</taxon>
        <taxon>Agaricomycotina</taxon>
        <taxon>Tremellomycetes</taxon>
        <taxon>Trichosporonales</taxon>
        <taxon>Trichosporonaceae</taxon>
        <taxon>Vanrija</taxon>
    </lineage>
</organism>
<comment type="similarity">
    <text evidence="2">Belongs to the cytidine and deoxycytidylate deaminase family. ADAT3 subfamily.</text>
</comment>
<dbReference type="SMART" id="SM00317">
    <property type="entry name" value="SET"/>
    <property type="match status" value="1"/>
</dbReference>
<evidence type="ECO:0000256" key="1">
    <source>
        <dbReference type="ARBA" id="ARBA00022694"/>
    </source>
</evidence>
<feature type="region of interest" description="Disordered" evidence="3">
    <location>
        <begin position="1"/>
        <end position="21"/>
    </location>
</feature>
<dbReference type="InterPro" id="IPR046341">
    <property type="entry name" value="SET_dom_sf"/>
</dbReference>
<dbReference type="GO" id="GO:0008033">
    <property type="term" value="P:tRNA processing"/>
    <property type="evidence" value="ECO:0007669"/>
    <property type="project" value="UniProtKB-KW"/>
</dbReference>
<dbReference type="CDD" id="cd10540">
    <property type="entry name" value="SET_SpSet7-like"/>
    <property type="match status" value="1"/>
</dbReference>
<dbReference type="RefSeq" id="XP_062630850.1">
    <property type="nucleotide sequence ID" value="XM_062774866.1"/>
</dbReference>
<evidence type="ECO:0000256" key="2">
    <source>
        <dbReference type="ARBA" id="ARBA00038160"/>
    </source>
</evidence>
<reference evidence="5" key="1">
    <citation type="submission" date="2023-10" db="EMBL/GenBank/DDBJ databases">
        <authorList>
            <person name="Noh H."/>
        </authorList>
    </citation>
    <scope>NUCLEOTIDE SEQUENCE</scope>
    <source>
        <strain evidence="5">DUCC4014</strain>
    </source>
</reference>
<dbReference type="InterPro" id="IPR001214">
    <property type="entry name" value="SET_dom"/>
</dbReference>
<feature type="domain" description="SET" evidence="4">
    <location>
        <begin position="29"/>
        <end position="144"/>
    </location>
</feature>
<keyword evidence="1" id="KW-0819">tRNA processing</keyword>
<dbReference type="Proteomes" id="UP000827549">
    <property type="component" value="Chromosome 6"/>
</dbReference>
<dbReference type="GO" id="GO:0005737">
    <property type="term" value="C:cytoplasm"/>
    <property type="evidence" value="ECO:0007669"/>
    <property type="project" value="TreeGrafter"/>
</dbReference>
<dbReference type="PANTHER" id="PTHR11079">
    <property type="entry name" value="CYTOSINE DEAMINASE FAMILY MEMBER"/>
    <property type="match status" value="1"/>
</dbReference>
<proteinExistence type="inferred from homology"/>
<dbReference type="Gene3D" id="3.40.140.10">
    <property type="entry name" value="Cytidine Deaminase, domain 2"/>
    <property type="match status" value="1"/>
</dbReference>
<feature type="compositionally biased region" description="Low complexity" evidence="3">
    <location>
        <begin position="219"/>
        <end position="230"/>
    </location>
</feature>
<feature type="compositionally biased region" description="Basic residues" evidence="3">
    <location>
        <begin position="206"/>
        <end position="216"/>
    </location>
</feature>
<evidence type="ECO:0000313" key="6">
    <source>
        <dbReference type="Proteomes" id="UP000827549"/>
    </source>
</evidence>
<dbReference type="InterPro" id="IPR002125">
    <property type="entry name" value="CMP_dCMP_dom"/>
</dbReference>